<feature type="domain" description="AB hydrolase-1" evidence="2">
    <location>
        <begin position="59"/>
        <end position="301"/>
    </location>
</feature>
<dbReference type="Proteomes" id="UP000006757">
    <property type="component" value="Unassembled WGS sequence"/>
</dbReference>
<dbReference type="Pfam" id="PF00561">
    <property type="entry name" value="Abhydrolase_1"/>
    <property type="match status" value="1"/>
</dbReference>
<dbReference type="InterPro" id="IPR000073">
    <property type="entry name" value="AB_hydrolase_1"/>
</dbReference>
<evidence type="ECO:0000313" key="3">
    <source>
        <dbReference type="EMBL" id="EKC98178.1"/>
    </source>
</evidence>
<dbReference type="eggNOG" id="ENOG502QS8H">
    <property type="taxonomic scope" value="Eukaryota"/>
</dbReference>
<reference evidence="3 4" key="1">
    <citation type="journal article" date="2012" name="Eukaryot. Cell">
        <title>Genome sequence of the Trichosporon asahii environmental strain CBS 8904.</title>
        <authorList>
            <person name="Yang R.Y."/>
            <person name="Li H.T."/>
            <person name="Zhu H."/>
            <person name="Zhou G.P."/>
            <person name="Wang M."/>
            <person name="Wang L."/>
        </authorList>
    </citation>
    <scope>NUCLEOTIDE SEQUENCE [LARGE SCALE GENOMIC DNA]</scope>
    <source>
        <strain evidence="3 4">CBS 8904</strain>
    </source>
</reference>
<dbReference type="InParanoid" id="K1W998"/>
<comment type="caution">
    <text evidence="3">The sequence shown here is derived from an EMBL/GenBank/DDBJ whole genome shotgun (WGS) entry which is preliminary data.</text>
</comment>
<dbReference type="InterPro" id="IPR029058">
    <property type="entry name" value="AB_hydrolase_fold"/>
</dbReference>
<dbReference type="GO" id="GO:0016787">
    <property type="term" value="F:hydrolase activity"/>
    <property type="evidence" value="ECO:0007669"/>
    <property type="project" value="UniProtKB-KW"/>
</dbReference>
<sequence>MRLLTHAPRSRSLRPSARAVRHSSTASTSDALNSDTVLLRLPDRHIAYSIFTPARPVATLFFLHGYPSSRLEAAGLAPLALERGLRLVSPDRPGFGQSSFHPYTINNYTRDVLAVADAVGAENFSVLGASGGGPFALVLARERRVDKIGLLATAPPWDGPVNDSSSVRRVAALLAQTPLFAPLAAASLASARWAVTRPWAQRRIDAWIASMSPDTQLDSELATAQRDAVLRTLLEPFAHGVQGLTHETRLLTQPWGIDYEEVEREVRFWHAAGDKAAPISMVRPMVGRLPCAQLTAFEGGHGDVATILPEVLDYFLPQSAQSGDAGKV</sequence>
<dbReference type="OMA" id="PWIAGTQ"/>
<gene>
    <name evidence="3" type="ORF">A1Q2_07510</name>
</gene>
<dbReference type="PANTHER" id="PTHR43433:SF5">
    <property type="entry name" value="AB HYDROLASE-1 DOMAIN-CONTAINING PROTEIN"/>
    <property type="match status" value="1"/>
</dbReference>
<dbReference type="AlphaFoldDB" id="K1W998"/>
<dbReference type="Gene3D" id="3.40.50.1820">
    <property type="entry name" value="alpha/beta hydrolase"/>
    <property type="match status" value="1"/>
</dbReference>
<accession>K1W998</accession>
<proteinExistence type="predicted"/>
<dbReference type="SUPFAM" id="SSF53474">
    <property type="entry name" value="alpha/beta-Hydrolases"/>
    <property type="match status" value="1"/>
</dbReference>
<dbReference type="HOGENOM" id="CLU_020336_49_0_1"/>
<feature type="region of interest" description="Disordered" evidence="1">
    <location>
        <begin position="1"/>
        <end position="27"/>
    </location>
</feature>
<evidence type="ECO:0000313" key="4">
    <source>
        <dbReference type="Proteomes" id="UP000006757"/>
    </source>
</evidence>
<keyword evidence="4" id="KW-1185">Reference proteome</keyword>
<dbReference type="PANTHER" id="PTHR43433">
    <property type="entry name" value="HYDROLASE, ALPHA/BETA FOLD FAMILY PROTEIN"/>
    <property type="match status" value="1"/>
</dbReference>
<dbReference type="EMBL" id="AMBO01000395">
    <property type="protein sequence ID" value="EKC98178.1"/>
    <property type="molecule type" value="Genomic_DNA"/>
</dbReference>
<organism evidence="3 4">
    <name type="scientific">Trichosporon asahii var. asahii (strain CBS 8904)</name>
    <name type="common">Yeast</name>
    <dbReference type="NCBI Taxonomy" id="1220162"/>
    <lineage>
        <taxon>Eukaryota</taxon>
        <taxon>Fungi</taxon>
        <taxon>Dikarya</taxon>
        <taxon>Basidiomycota</taxon>
        <taxon>Agaricomycotina</taxon>
        <taxon>Tremellomycetes</taxon>
        <taxon>Trichosporonales</taxon>
        <taxon>Trichosporonaceae</taxon>
        <taxon>Trichosporon</taxon>
    </lineage>
</organism>
<evidence type="ECO:0000256" key="1">
    <source>
        <dbReference type="SAM" id="MobiDB-lite"/>
    </source>
</evidence>
<name>K1W998_TRIAC</name>
<dbReference type="STRING" id="1220162.K1W998"/>
<evidence type="ECO:0000259" key="2">
    <source>
        <dbReference type="Pfam" id="PF00561"/>
    </source>
</evidence>
<keyword evidence="3" id="KW-0378">Hydrolase</keyword>
<protein>
    <submittedName>
        <fullName evidence="3">Alpha/beta hydrolase</fullName>
    </submittedName>
</protein>
<dbReference type="InterPro" id="IPR050471">
    <property type="entry name" value="AB_hydrolase"/>
</dbReference>